<feature type="chain" id="PRO_5046082066" description="Deacetylase PdaC domain-containing protein" evidence="1">
    <location>
        <begin position="25"/>
        <end position="229"/>
    </location>
</feature>
<dbReference type="PANTHER" id="PTHR41775:SF1">
    <property type="entry name" value="PEPTIDASE M6-LIKE DOMAIN-CONTAINING PROTEIN"/>
    <property type="match status" value="1"/>
</dbReference>
<protein>
    <recommendedName>
        <fullName evidence="4">Deacetylase PdaC domain-containing protein</fullName>
    </recommendedName>
</protein>
<dbReference type="RefSeq" id="WP_349078087.1">
    <property type="nucleotide sequence ID" value="NZ_JBBMEI010000037.1"/>
</dbReference>
<sequence length="229" mass="26131">MKRFGKMVFAGVILSILAVNFCSAKDKEVQEDTTEDLTQEVCSDGKEHAAVKGTVKMPVFMVDFPDNRFKEGALTSDKLRTLLFSGNQNSMTTYAKDISNSQLQLSGDVFYYTAKYDMEKYENDNNSIEELAEEVLSAFDSQIDYMDYDSNDDKYVDAFVLSVAGEDSYWQGAHGMWTENSEFKLDGMKFGRYIVNDAQPYTDNEEGFVERMNHEFDLCMGLTDYYKGK</sequence>
<accession>A0ABV1ALG3</accession>
<keyword evidence="1" id="KW-0732">Signal</keyword>
<dbReference type="EMBL" id="JBBMEI010000037">
    <property type="protein sequence ID" value="MEQ2359020.1"/>
    <property type="molecule type" value="Genomic_DNA"/>
</dbReference>
<evidence type="ECO:0000256" key="1">
    <source>
        <dbReference type="SAM" id="SignalP"/>
    </source>
</evidence>
<evidence type="ECO:0008006" key="4">
    <source>
        <dbReference type="Google" id="ProtNLM"/>
    </source>
</evidence>
<reference evidence="2 3" key="1">
    <citation type="submission" date="2024-03" db="EMBL/GenBank/DDBJ databases">
        <title>Human intestinal bacterial collection.</title>
        <authorList>
            <person name="Pauvert C."/>
            <person name="Hitch T.C.A."/>
            <person name="Clavel T."/>
        </authorList>
    </citation>
    <scope>NUCLEOTIDE SEQUENCE [LARGE SCALE GENOMIC DNA]</scope>
    <source>
        <strain evidence="2 3">CLA-AA-H95</strain>
    </source>
</reference>
<feature type="signal peptide" evidence="1">
    <location>
        <begin position="1"/>
        <end position="24"/>
    </location>
</feature>
<comment type="caution">
    <text evidence="2">The sequence shown here is derived from an EMBL/GenBank/DDBJ whole genome shotgun (WGS) entry which is preliminary data.</text>
</comment>
<dbReference type="PANTHER" id="PTHR41775">
    <property type="entry name" value="SECRETED PROTEIN-RELATED"/>
    <property type="match status" value="1"/>
</dbReference>
<evidence type="ECO:0000313" key="2">
    <source>
        <dbReference type="EMBL" id="MEQ2359020.1"/>
    </source>
</evidence>
<keyword evidence="3" id="KW-1185">Reference proteome</keyword>
<proteinExistence type="predicted"/>
<name>A0ABV1ALG3_9FIRM</name>
<gene>
    <name evidence="2" type="ORF">WMO75_11910</name>
</gene>
<organism evidence="2 3">
    <name type="scientific">Blautia intestinihominis</name>
    <dbReference type="NCBI Taxonomy" id="3133152"/>
    <lineage>
        <taxon>Bacteria</taxon>
        <taxon>Bacillati</taxon>
        <taxon>Bacillota</taxon>
        <taxon>Clostridia</taxon>
        <taxon>Lachnospirales</taxon>
        <taxon>Lachnospiraceae</taxon>
        <taxon>Blautia</taxon>
    </lineage>
</organism>
<evidence type="ECO:0000313" key="3">
    <source>
        <dbReference type="Proteomes" id="UP001446032"/>
    </source>
</evidence>
<dbReference type="Proteomes" id="UP001446032">
    <property type="component" value="Unassembled WGS sequence"/>
</dbReference>